<keyword evidence="15" id="KW-1185">Reference proteome</keyword>
<dbReference type="EC" id="2.7.6.3" evidence="3"/>
<dbReference type="NCBIfam" id="TIGR01498">
    <property type="entry name" value="folK"/>
    <property type="match status" value="1"/>
</dbReference>
<evidence type="ECO:0000259" key="13">
    <source>
        <dbReference type="PROSITE" id="PS00794"/>
    </source>
</evidence>
<accession>A0A7W6WJ21</accession>
<dbReference type="PANTHER" id="PTHR43071">
    <property type="entry name" value="2-AMINO-4-HYDROXY-6-HYDROXYMETHYLDIHYDROPTERIDINE PYROPHOSPHOKINASE"/>
    <property type="match status" value="1"/>
</dbReference>
<dbReference type="UniPathway" id="UPA00077">
    <property type="reaction ID" value="UER00155"/>
</dbReference>
<dbReference type="SUPFAM" id="SSF55083">
    <property type="entry name" value="6-hydroxymethyl-7,8-dihydropterin pyrophosphokinase, HPPK"/>
    <property type="match status" value="1"/>
</dbReference>
<evidence type="ECO:0000256" key="11">
    <source>
        <dbReference type="ARBA" id="ARBA00029766"/>
    </source>
</evidence>
<evidence type="ECO:0000256" key="5">
    <source>
        <dbReference type="ARBA" id="ARBA00022679"/>
    </source>
</evidence>
<dbReference type="GO" id="GO:0046656">
    <property type="term" value="P:folic acid biosynthetic process"/>
    <property type="evidence" value="ECO:0007669"/>
    <property type="project" value="UniProtKB-KW"/>
</dbReference>
<evidence type="ECO:0000313" key="15">
    <source>
        <dbReference type="Proteomes" id="UP000555728"/>
    </source>
</evidence>
<dbReference type="GO" id="GO:0046654">
    <property type="term" value="P:tetrahydrofolate biosynthetic process"/>
    <property type="evidence" value="ECO:0007669"/>
    <property type="project" value="UniProtKB-UniPathway"/>
</dbReference>
<protein>
    <recommendedName>
        <fullName evidence="4">2-amino-4-hydroxy-6-hydroxymethyldihydropteridine pyrophosphokinase</fullName>
        <ecNumber evidence="3">2.7.6.3</ecNumber>
    </recommendedName>
    <alternativeName>
        <fullName evidence="11">6-hydroxymethyl-7,8-dihydropterin pyrophosphokinase</fullName>
    </alternativeName>
    <alternativeName>
        <fullName evidence="12">7,8-dihydro-6-hydroxymethylpterin-pyrophosphokinase</fullName>
    </alternativeName>
</protein>
<evidence type="ECO:0000256" key="1">
    <source>
        <dbReference type="ARBA" id="ARBA00005051"/>
    </source>
</evidence>
<evidence type="ECO:0000256" key="12">
    <source>
        <dbReference type="ARBA" id="ARBA00033413"/>
    </source>
</evidence>
<dbReference type="PANTHER" id="PTHR43071:SF1">
    <property type="entry name" value="2-AMINO-4-HYDROXY-6-HYDROXYMETHYLDIHYDROPTERIDINE PYROPHOSPHOKINASE"/>
    <property type="match status" value="1"/>
</dbReference>
<evidence type="ECO:0000256" key="4">
    <source>
        <dbReference type="ARBA" id="ARBA00016218"/>
    </source>
</evidence>
<dbReference type="AlphaFoldDB" id="A0A7W6WJ21"/>
<proteinExistence type="inferred from homology"/>
<dbReference type="EMBL" id="JACIGI010000003">
    <property type="protein sequence ID" value="MBB4284761.1"/>
    <property type="molecule type" value="Genomic_DNA"/>
</dbReference>
<comment type="similarity">
    <text evidence="2">Belongs to the HPPK family.</text>
</comment>
<evidence type="ECO:0000256" key="10">
    <source>
        <dbReference type="ARBA" id="ARBA00029409"/>
    </source>
</evidence>
<keyword evidence="9" id="KW-0289">Folate biosynthesis</keyword>
<evidence type="ECO:0000256" key="9">
    <source>
        <dbReference type="ARBA" id="ARBA00022909"/>
    </source>
</evidence>
<dbReference type="GO" id="GO:0005524">
    <property type="term" value="F:ATP binding"/>
    <property type="evidence" value="ECO:0007669"/>
    <property type="project" value="UniProtKB-KW"/>
</dbReference>
<dbReference type="PROSITE" id="PS00794">
    <property type="entry name" value="HPPK"/>
    <property type="match status" value="1"/>
</dbReference>
<comment type="caution">
    <text evidence="14">The sequence shown here is derived from an EMBL/GenBank/DDBJ whole genome shotgun (WGS) entry which is preliminary data.</text>
</comment>
<gene>
    <name evidence="14" type="ORF">GGD88_000472</name>
</gene>
<dbReference type="Gene3D" id="3.30.70.560">
    <property type="entry name" value="7,8-Dihydro-6-hydroxymethylpterin-pyrophosphokinase HPPK"/>
    <property type="match status" value="1"/>
</dbReference>
<feature type="domain" description="7,8-dihydro-6-hydroxymethylpterin-pyrophosphokinase" evidence="13">
    <location>
        <begin position="91"/>
        <end position="102"/>
    </location>
</feature>
<sequence>MILIALGSNLPGRAGSPRETVEGALAALPEVGVRVLTRSAWYRSAPVPPSDQPWFVNGVAAVAFEGTDPADLMARLHSVEATFGRRRDGLRNAARTLDLDLLDMAGVVRAREPTLPHPRMTGRAFVLYPLAEVAPDWRHPVDGRPLAALIAALGPLPAGLERMEEARP</sequence>
<organism evidence="14 15">
    <name type="scientific">Roseospira goensis</name>
    <dbReference type="NCBI Taxonomy" id="391922"/>
    <lineage>
        <taxon>Bacteria</taxon>
        <taxon>Pseudomonadati</taxon>
        <taxon>Pseudomonadota</taxon>
        <taxon>Alphaproteobacteria</taxon>
        <taxon>Rhodospirillales</taxon>
        <taxon>Rhodospirillaceae</taxon>
        <taxon>Roseospira</taxon>
    </lineage>
</organism>
<reference evidence="14 15" key="1">
    <citation type="submission" date="2020-08" db="EMBL/GenBank/DDBJ databases">
        <title>Genome sequencing of Purple Non-Sulfur Bacteria from various extreme environments.</title>
        <authorList>
            <person name="Mayer M."/>
        </authorList>
    </citation>
    <scope>NUCLEOTIDE SEQUENCE [LARGE SCALE GENOMIC DNA]</scope>
    <source>
        <strain evidence="14 15">JA135</strain>
    </source>
</reference>
<evidence type="ECO:0000256" key="7">
    <source>
        <dbReference type="ARBA" id="ARBA00022777"/>
    </source>
</evidence>
<dbReference type="Pfam" id="PF01288">
    <property type="entry name" value="HPPK"/>
    <property type="match status" value="1"/>
</dbReference>
<dbReference type="GO" id="GO:0016301">
    <property type="term" value="F:kinase activity"/>
    <property type="evidence" value="ECO:0007669"/>
    <property type="project" value="UniProtKB-KW"/>
</dbReference>
<keyword evidence="6" id="KW-0547">Nucleotide-binding</keyword>
<keyword evidence="7 14" id="KW-0418">Kinase</keyword>
<evidence type="ECO:0000256" key="2">
    <source>
        <dbReference type="ARBA" id="ARBA00005810"/>
    </source>
</evidence>
<evidence type="ECO:0000256" key="3">
    <source>
        <dbReference type="ARBA" id="ARBA00013253"/>
    </source>
</evidence>
<dbReference type="CDD" id="cd00483">
    <property type="entry name" value="HPPK"/>
    <property type="match status" value="1"/>
</dbReference>
<evidence type="ECO:0000256" key="6">
    <source>
        <dbReference type="ARBA" id="ARBA00022741"/>
    </source>
</evidence>
<dbReference type="InterPro" id="IPR035907">
    <property type="entry name" value="Hppk_sf"/>
</dbReference>
<dbReference type="GO" id="GO:0003848">
    <property type="term" value="F:2-amino-4-hydroxy-6-hydroxymethyldihydropteridine diphosphokinase activity"/>
    <property type="evidence" value="ECO:0007669"/>
    <property type="project" value="UniProtKB-EC"/>
</dbReference>
<evidence type="ECO:0000256" key="8">
    <source>
        <dbReference type="ARBA" id="ARBA00022840"/>
    </source>
</evidence>
<dbReference type="Proteomes" id="UP000555728">
    <property type="component" value="Unassembled WGS sequence"/>
</dbReference>
<keyword evidence="5 14" id="KW-0808">Transferase</keyword>
<dbReference type="InterPro" id="IPR000550">
    <property type="entry name" value="Hppk"/>
</dbReference>
<evidence type="ECO:0000313" key="14">
    <source>
        <dbReference type="EMBL" id="MBB4284761.1"/>
    </source>
</evidence>
<dbReference type="RefSeq" id="WP_184431325.1">
    <property type="nucleotide sequence ID" value="NZ_JACIGI010000003.1"/>
</dbReference>
<comment type="pathway">
    <text evidence="1">Cofactor biosynthesis; tetrahydrofolate biosynthesis; 2-amino-4-hydroxy-6-hydroxymethyl-7,8-dihydropteridine diphosphate from 7,8-dihydroneopterin triphosphate: step 4/4.</text>
</comment>
<comment type="function">
    <text evidence="10">Catalyzes the transfer of pyrophosphate from adenosine triphosphate (ATP) to 6-hydroxymethyl-7,8-dihydropterin, an enzymatic step in folate biosynthesis pathway.</text>
</comment>
<keyword evidence="8" id="KW-0067">ATP-binding</keyword>
<name>A0A7W6WJ21_9PROT</name>